<dbReference type="AlphaFoldDB" id="A0A1I8H5F4"/>
<organism evidence="1 2">
    <name type="scientific">Macrostomum lignano</name>
    <dbReference type="NCBI Taxonomy" id="282301"/>
    <lineage>
        <taxon>Eukaryota</taxon>
        <taxon>Metazoa</taxon>
        <taxon>Spiralia</taxon>
        <taxon>Lophotrochozoa</taxon>
        <taxon>Platyhelminthes</taxon>
        <taxon>Rhabditophora</taxon>
        <taxon>Macrostomorpha</taxon>
        <taxon>Macrostomida</taxon>
        <taxon>Macrostomidae</taxon>
        <taxon>Macrostomum</taxon>
    </lineage>
</organism>
<proteinExistence type="predicted"/>
<sequence length="76" mass="8984">MTVVRKNATRYYRRWATAHLVVTRLVLKSTMINKLSIYRLKNLSYFVKCCTIDARYFCVASFCIVKLLQTIKMLVD</sequence>
<dbReference type="Proteomes" id="UP000095280">
    <property type="component" value="Unplaced"/>
</dbReference>
<accession>A0A1I8H5F4</accession>
<dbReference type="WBParaSite" id="maker-uti_cns_0004575-snap-gene-0.10-mRNA-1">
    <property type="protein sequence ID" value="maker-uti_cns_0004575-snap-gene-0.10-mRNA-1"/>
    <property type="gene ID" value="maker-uti_cns_0004575-snap-gene-0.10"/>
</dbReference>
<evidence type="ECO:0000313" key="2">
    <source>
        <dbReference type="WBParaSite" id="maker-uti_cns_0004575-snap-gene-0.10-mRNA-1"/>
    </source>
</evidence>
<keyword evidence="1" id="KW-1185">Reference proteome</keyword>
<name>A0A1I8H5F4_9PLAT</name>
<protein>
    <submittedName>
        <fullName evidence="2">Ovule protein</fullName>
    </submittedName>
</protein>
<reference evidence="2" key="1">
    <citation type="submission" date="2016-11" db="UniProtKB">
        <authorList>
            <consortium name="WormBaseParasite"/>
        </authorList>
    </citation>
    <scope>IDENTIFICATION</scope>
</reference>
<evidence type="ECO:0000313" key="1">
    <source>
        <dbReference type="Proteomes" id="UP000095280"/>
    </source>
</evidence>